<evidence type="ECO:0000313" key="3">
    <source>
        <dbReference type="EMBL" id="OKH25554.1"/>
    </source>
</evidence>
<keyword evidence="2" id="KW-0472">Membrane</keyword>
<feature type="transmembrane region" description="Helical" evidence="2">
    <location>
        <begin position="21"/>
        <end position="39"/>
    </location>
</feature>
<accession>A0A1U7HPU2</accession>
<dbReference type="SUPFAM" id="SSF82171">
    <property type="entry name" value="DPP6 N-terminal domain-like"/>
    <property type="match status" value="1"/>
</dbReference>
<dbReference type="InterPro" id="IPR011042">
    <property type="entry name" value="6-blade_b-propeller_TolB-like"/>
</dbReference>
<sequence>MTSTPQQQPPTSKRSLQRFDRIVLGAILVLCVLIGIVLLQGDRVPLRVTEFSWEDKIVGVNDRWFTLGFNRLVDRESVEKNLIIEPPLPGKISWTGRKLTYTLAKPPTYGNNYQLSLARIKQLNSDRVGESYANVFKSRDRAFVYISMADKERGQLVLVNLTRKRRDALTPGDLIVTHFEIYPDGDKILFSAFERGSGNQGFEKQQLYTVSTGLNFQSSKSVERLGRIQRILDAKDYQNLKFDLSDNGKTIVVQRVNRNNPADSGLWVIPENGQPRPLGLSGNNFLVAPDGKTVAVAQRGGIATLPLTPEGGESKFLPAYEAIVGFSKDGSQQFLVKDNADYTRSLVLINKEGEAKPLFQTLAPVVNCQLEPREERLLYCLKIGLVQRGEQQIDREAYIAAIDLETMKEVPILGLPNYQNVSLSMSPDGMVLLFDQLFTNIAVANAEIRTDSGEAILKGSLWLFPLPELQTIQADSKPPKFDPKKLEELEDPGYQPKWIP</sequence>
<dbReference type="Gene3D" id="2.120.10.30">
    <property type="entry name" value="TolB, C-terminal domain"/>
    <property type="match status" value="1"/>
</dbReference>
<dbReference type="STRING" id="1921803.NIES593_04220"/>
<dbReference type="EMBL" id="MRCB01000003">
    <property type="protein sequence ID" value="OKH25554.1"/>
    <property type="molecule type" value="Genomic_DNA"/>
</dbReference>
<evidence type="ECO:0008006" key="5">
    <source>
        <dbReference type="Google" id="ProtNLM"/>
    </source>
</evidence>
<keyword evidence="2" id="KW-0812">Transmembrane</keyword>
<dbReference type="AlphaFoldDB" id="A0A1U7HPU2"/>
<feature type="region of interest" description="Disordered" evidence="1">
    <location>
        <begin position="475"/>
        <end position="500"/>
    </location>
</feature>
<keyword evidence="4" id="KW-1185">Reference proteome</keyword>
<comment type="caution">
    <text evidence="3">The sequence shown here is derived from an EMBL/GenBank/DDBJ whole genome shotgun (WGS) entry which is preliminary data.</text>
</comment>
<feature type="compositionally biased region" description="Basic and acidic residues" evidence="1">
    <location>
        <begin position="477"/>
        <end position="487"/>
    </location>
</feature>
<reference evidence="3 4" key="1">
    <citation type="submission" date="2016-11" db="EMBL/GenBank/DDBJ databases">
        <title>Draft Genome Sequences of Nine Cyanobacterial Strains from Diverse Habitats.</title>
        <authorList>
            <person name="Zhu T."/>
            <person name="Hou S."/>
            <person name="Lu X."/>
            <person name="Hess W.R."/>
        </authorList>
    </citation>
    <scope>NUCLEOTIDE SEQUENCE [LARGE SCALE GENOMIC DNA]</scope>
    <source>
        <strain evidence="3 4">NIES-593</strain>
    </source>
</reference>
<name>A0A1U7HPU2_9CYAN</name>
<organism evidence="3 4">
    <name type="scientific">Hydrococcus rivularis NIES-593</name>
    <dbReference type="NCBI Taxonomy" id="1921803"/>
    <lineage>
        <taxon>Bacteria</taxon>
        <taxon>Bacillati</taxon>
        <taxon>Cyanobacteriota</taxon>
        <taxon>Cyanophyceae</taxon>
        <taxon>Pleurocapsales</taxon>
        <taxon>Hydrococcaceae</taxon>
        <taxon>Hydrococcus</taxon>
    </lineage>
</organism>
<protein>
    <recommendedName>
        <fullName evidence="5">SbsA Ig-like domain-containing protein</fullName>
    </recommendedName>
</protein>
<evidence type="ECO:0000256" key="2">
    <source>
        <dbReference type="SAM" id="Phobius"/>
    </source>
</evidence>
<dbReference type="RefSeq" id="WP_073598397.1">
    <property type="nucleotide sequence ID" value="NZ_MRCB01000003.1"/>
</dbReference>
<dbReference type="Proteomes" id="UP000186868">
    <property type="component" value="Unassembled WGS sequence"/>
</dbReference>
<keyword evidence="2" id="KW-1133">Transmembrane helix</keyword>
<dbReference type="OrthoDB" id="475437at2"/>
<proteinExistence type="predicted"/>
<gene>
    <name evidence="3" type="ORF">NIES593_04220</name>
</gene>
<evidence type="ECO:0000313" key="4">
    <source>
        <dbReference type="Proteomes" id="UP000186868"/>
    </source>
</evidence>
<evidence type="ECO:0000256" key="1">
    <source>
        <dbReference type="SAM" id="MobiDB-lite"/>
    </source>
</evidence>